<dbReference type="SUPFAM" id="SSF50978">
    <property type="entry name" value="WD40 repeat-like"/>
    <property type="match status" value="1"/>
</dbReference>
<evidence type="ECO:0000256" key="3">
    <source>
        <dbReference type="PROSITE-ProRule" id="PRU00221"/>
    </source>
</evidence>
<dbReference type="Pfam" id="PF00400">
    <property type="entry name" value="WD40"/>
    <property type="match status" value="1"/>
</dbReference>
<keyword evidence="1 3" id="KW-0853">WD repeat</keyword>
<dbReference type="EMBL" id="OAPG01000001">
    <property type="protein sequence ID" value="SNX82155.1"/>
    <property type="molecule type" value="Genomic_DNA"/>
</dbReference>
<accession>A0AAJ5C327</accession>
<sequence length="709" mass="76221">MDEAALRAMMPMSFGKKQSFKKGAKVTTSSSSMMNDAQVTASGSKCFVSNVDASGATMLGKRSALDHVEERNGPMMVDDDDDDDDGLTAEERAANREFERRAKERRAQGLDSGDDDDDDDDDDDGDDDDDDIGPPPPTTQALPAAAAAAASSSSSSSAAPTMATSPVESKLHLPPMSSCSLIRGTHTKTLSALAVDASGSRFALGSYDYNLSLYDFGGMSYPNLSPFRLFEPCGSYPVLDLSFSSNGSHLLVISGTAEAKVFSRDGAEIATCKKGDAYLRDMRNTKGHVSSLTCGQWMSGQVWNNSNGSEFVTGGSDGTVRIWDVETMARGQKHMVVLKSKVRGGRTKVTALTTNGHVSTTSSLLAAGLDGSLTHWDLRSNLNSKPSGKVEDAHQVDTVTSSIAMGLDGYTVATRGGEGSVKLWDLRKFKTSLAERKGLDNASAHTSVIFDPFDARSLITCVSGVPIHAKNNITLGLGTDDKQNHSHNHNDQEADAVMVGNKVEGNGKIVVLDTQLNLCTMKEYAVQAGSPIRLHWNFSTDQLFCTTSTGTLNLFYTLGRSIKGITMVLCRSLDRKKSSSFYTSVDHDGDGLDSYPIFQGDIDDDVVNSNVLSESSKRRKFEKARQDLVLTRMPQRPVQGRGKGGRIGVGAMTGLVQSMFKTPQDLNQDPREALLRFAQTKQHTKSSLLPPNPDAVDAHDADDADAEQQ</sequence>
<organism evidence="5 6">
    <name type="scientific">Melanopsichium pennsylvanicum</name>
    <dbReference type="NCBI Taxonomy" id="63383"/>
    <lineage>
        <taxon>Eukaryota</taxon>
        <taxon>Fungi</taxon>
        <taxon>Dikarya</taxon>
        <taxon>Basidiomycota</taxon>
        <taxon>Ustilaginomycotina</taxon>
        <taxon>Ustilaginomycetes</taxon>
        <taxon>Ustilaginales</taxon>
        <taxon>Ustilaginaceae</taxon>
        <taxon>Melanopsichium</taxon>
    </lineage>
</organism>
<feature type="compositionally biased region" description="Low complexity" evidence="4">
    <location>
        <begin position="139"/>
        <end position="166"/>
    </location>
</feature>
<comment type="caution">
    <text evidence="5">The sequence shown here is derived from an EMBL/GenBank/DDBJ whole genome shotgun (WGS) entry which is preliminary data.</text>
</comment>
<evidence type="ECO:0000256" key="4">
    <source>
        <dbReference type="SAM" id="MobiDB-lite"/>
    </source>
</evidence>
<evidence type="ECO:0000313" key="6">
    <source>
        <dbReference type="Proteomes" id="UP001294444"/>
    </source>
</evidence>
<dbReference type="PROSITE" id="PS50082">
    <property type="entry name" value="WD_REPEATS_2"/>
    <property type="match status" value="1"/>
</dbReference>
<name>A0AAJ5C327_9BASI</name>
<dbReference type="Gene3D" id="2.130.10.10">
    <property type="entry name" value="YVTN repeat-like/Quinoprotein amine dehydrogenase"/>
    <property type="match status" value="1"/>
</dbReference>
<evidence type="ECO:0000256" key="2">
    <source>
        <dbReference type="ARBA" id="ARBA00022737"/>
    </source>
</evidence>
<gene>
    <name evidence="5" type="ORF">MEPE_00861</name>
</gene>
<keyword evidence="6" id="KW-1185">Reference proteome</keyword>
<feature type="region of interest" description="Disordered" evidence="4">
    <location>
        <begin position="678"/>
        <end position="709"/>
    </location>
</feature>
<evidence type="ECO:0000256" key="1">
    <source>
        <dbReference type="ARBA" id="ARBA00022574"/>
    </source>
</evidence>
<feature type="compositionally biased region" description="Polar residues" evidence="4">
    <location>
        <begin position="679"/>
        <end position="689"/>
    </location>
</feature>
<dbReference type="AlphaFoldDB" id="A0AAJ5C327"/>
<proteinExistence type="predicted"/>
<dbReference type="InterPro" id="IPR001680">
    <property type="entry name" value="WD40_rpt"/>
</dbReference>
<dbReference type="PANTHER" id="PTHR16017:SF0">
    <property type="entry name" value="WD REPEAT-CONTAINING PROTEIN 70"/>
    <property type="match status" value="1"/>
</dbReference>
<dbReference type="GO" id="GO:0005634">
    <property type="term" value="C:nucleus"/>
    <property type="evidence" value="ECO:0007669"/>
    <property type="project" value="TreeGrafter"/>
</dbReference>
<feature type="compositionally biased region" description="Basic and acidic residues" evidence="4">
    <location>
        <begin position="89"/>
        <end position="108"/>
    </location>
</feature>
<protein>
    <submittedName>
        <fullName evidence="5">Uncharacterized protein</fullName>
    </submittedName>
</protein>
<keyword evidence="2" id="KW-0677">Repeat</keyword>
<evidence type="ECO:0000313" key="5">
    <source>
        <dbReference type="EMBL" id="SNX82155.1"/>
    </source>
</evidence>
<dbReference type="InterPro" id="IPR015943">
    <property type="entry name" value="WD40/YVTN_repeat-like_dom_sf"/>
</dbReference>
<feature type="region of interest" description="Disordered" evidence="4">
    <location>
        <begin position="64"/>
        <end position="170"/>
    </location>
</feature>
<feature type="repeat" description="WD" evidence="3">
    <location>
        <begin position="305"/>
        <end position="333"/>
    </location>
</feature>
<dbReference type="PANTHER" id="PTHR16017">
    <property type="entry name" value="GASTRULATION DEFECTIVE PROTEIN 1-RELATED"/>
    <property type="match status" value="1"/>
</dbReference>
<dbReference type="GO" id="GO:0035861">
    <property type="term" value="C:site of double-strand break"/>
    <property type="evidence" value="ECO:0007669"/>
    <property type="project" value="TreeGrafter"/>
</dbReference>
<dbReference type="SMART" id="SM00320">
    <property type="entry name" value="WD40"/>
    <property type="match status" value="5"/>
</dbReference>
<feature type="compositionally biased region" description="Acidic residues" evidence="4">
    <location>
        <begin position="77"/>
        <end position="88"/>
    </location>
</feature>
<dbReference type="InterPro" id="IPR036322">
    <property type="entry name" value="WD40_repeat_dom_sf"/>
</dbReference>
<feature type="compositionally biased region" description="Acidic residues" evidence="4">
    <location>
        <begin position="112"/>
        <end position="132"/>
    </location>
</feature>
<dbReference type="Proteomes" id="UP001294444">
    <property type="component" value="Unassembled WGS sequence"/>
</dbReference>
<dbReference type="InterPro" id="IPR051858">
    <property type="entry name" value="WD_repeat_GAD-1"/>
</dbReference>
<reference evidence="5" key="1">
    <citation type="submission" date="2023-10" db="EMBL/GenBank/DDBJ databases">
        <authorList>
            <person name="Guldener U."/>
        </authorList>
    </citation>
    <scope>NUCLEOTIDE SEQUENCE</scope>
    <source>
        <strain evidence="5">Mp4</strain>
    </source>
</reference>